<dbReference type="PANTHER" id="PTHR45033:SF2">
    <property type="entry name" value="ZINC-TYPE ALCOHOL DEHYDROGENASE-LIKE PROTEIN C1773.06C"/>
    <property type="match status" value="1"/>
</dbReference>
<organism evidence="2 3">
    <name type="scientific">Methylocystis iwaonis</name>
    <dbReference type="NCBI Taxonomy" id="2885079"/>
    <lineage>
        <taxon>Bacteria</taxon>
        <taxon>Pseudomonadati</taxon>
        <taxon>Pseudomonadota</taxon>
        <taxon>Alphaproteobacteria</taxon>
        <taxon>Hyphomicrobiales</taxon>
        <taxon>Methylocystaceae</taxon>
        <taxon>Methylocystis</taxon>
    </lineage>
</organism>
<dbReference type="Pfam" id="PF00107">
    <property type="entry name" value="ADH_zinc_N"/>
    <property type="match status" value="1"/>
</dbReference>
<dbReference type="SUPFAM" id="SSF50129">
    <property type="entry name" value="GroES-like"/>
    <property type="match status" value="1"/>
</dbReference>
<sequence>MKAWTIDSFGRDNLKLVELARPEPGPGDVLVQVANVSLNYRDQLVVEGKLGGGFDFPFTPGSDLAGRVAACGAGVTRFSVGDRVISSYVPGWIDGLPPGSAARPYTTTMGGPLPGVLAEFVALPADWLVRAPGSLSDAQASTLPVAGVTAWIALVEAGRLRAGQTVLVQGTGGVALFGVQIARAHGARVIVTSSDDGKLELAKALGAHIGVNRTAGDWAKAVIEATDGRGADHILEIAGGANLAKSVEAAAVGGQISIIGIIEGLDLTAPALPLMLKQLVIRGVFVGHRRATEDFVAAVETIGLQPVIDRRYPFEALPEALAHLARGPFGKIVVDVAQAQNG</sequence>
<reference evidence="2 3" key="1">
    <citation type="journal article" date="2023" name="Int. J. Syst. Evol. Microbiol.">
        <title>Methylocystis iwaonis sp. nov., a type II methane-oxidizing bacterium from surface soil of a rice paddy field in Japan, and emended description of the genus Methylocystis (ex Whittenbury et al. 1970) Bowman et al. 1993.</title>
        <authorList>
            <person name="Kaise H."/>
            <person name="Sawadogo J.B."/>
            <person name="Alam M.S."/>
            <person name="Ueno C."/>
            <person name="Dianou D."/>
            <person name="Shinjo R."/>
            <person name="Asakawa S."/>
        </authorList>
    </citation>
    <scope>NUCLEOTIDE SEQUENCE [LARGE SCALE GENOMIC DNA]</scope>
    <source>
        <strain evidence="2 3">SS37A-Re</strain>
    </source>
</reference>
<dbReference type="InterPro" id="IPR036291">
    <property type="entry name" value="NAD(P)-bd_dom_sf"/>
</dbReference>
<feature type="domain" description="Enoyl reductase (ER)" evidence="1">
    <location>
        <begin position="10"/>
        <end position="334"/>
    </location>
</feature>
<name>A0ABN6VA83_9HYPH</name>
<dbReference type="InterPro" id="IPR011032">
    <property type="entry name" value="GroES-like_sf"/>
</dbReference>
<keyword evidence="3" id="KW-1185">Reference proteome</keyword>
<dbReference type="EMBL" id="AP027142">
    <property type="protein sequence ID" value="BDV32775.1"/>
    <property type="molecule type" value="Genomic_DNA"/>
</dbReference>
<gene>
    <name evidence="2" type="ORF">SS37A_03040</name>
</gene>
<evidence type="ECO:0000313" key="3">
    <source>
        <dbReference type="Proteomes" id="UP001317629"/>
    </source>
</evidence>
<dbReference type="Gene3D" id="3.40.50.720">
    <property type="entry name" value="NAD(P)-binding Rossmann-like Domain"/>
    <property type="match status" value="1"/>
</dbReference>
<dbReference type="Pfam" id="PF08240">
    <property type="entry name" value="ADH_N"/>
    <property type="match status" value="1"/>
</dbReference>
<evidence type="ECO:0000313" key="2">
    <source>
        <dbReference type="EMBL" id="BDV32775.1"/>
    </source>
</evidence>
<evidence type="ECO:0000259" key="1">
    <source>
        <dbReference type="SMART" id="SM00829"/>
    </source>
</evidence>
<dbReference type="InterPro" id="IPR052711">
    <property type="entry name" value="Zinc_ADH-like"/>
</dbReference>
<dbReference type="SUPFAM" id="SSF51735">
    <property type="entry name" value="NAD(P)-binding Rossmann-fold domains"/>
    <property type="match status" value="1"/>
</dbReference>
<dbReference type="RefSeq" id="WP_281929975.1">
    <property type="nucleotide sequence ID" value="NZ_AP027142.1"/>
</dbReference>
<proteinExistence type="predicted"/>
<dbReference type="Gene3D" id="3.90.180.10">
    <property type="entry name" value="Medium-chain alcohol dehydrogenases, catalytic domain"/>
    <property type="match status" value="1"/>
</dbReference>
<dbReference type="SMART" id="SM00829">
    <property type="entry name" value="PKS_ER"/>
    <property type="match status" value="1"/>
</dbReference>
<protein>
    <submittedName>
        <fullName evidence="2">Alcohol dehydrogenase</fullName>
    </submittedName>
</protein>
<dbReference type="InterPro" id="IPR020843">
    <property type="entry name" value="ER"/>
</dbReference>
<dbReference type="InterPro" id="IPR013149">
    <property type="entry name" value="ADH-like_C"/>
</dbReference>
<dbReference type="Proteomes" id="UP001317629">
    <property type="component" value="Chromosome"/>
</dbReference>
<dbReference type="CDD" id="cd08276">
    <property type="entry name" value="MDR7"/>
    <property type="match status" value="1"/>
</dbReference>
<accession>A0ABN6VA83</accession>
<dbReference type="PANTHER" id="PTHR45033">
    <property type="match status" value="1"/>
</dbReference>
<dbReference type="InterPro" id="IPR013154">
    <property type="entry name" value="ADH-like_N"/>
</dbReference>